<dbReference type="AlphaFoldDB" id="A0A7K0KCG8"/>
<evidence type="ECO:0000313" key="2">
    <source>
        <dbReference type="Proteomes" id="UP000438914"/>
    </source>
</evidence>
<keyword evidence="2" id="KW-1185">Reference proteome</keyword>
<sequence length="305" mass="35477">METLNMTWVNLLRKQFIEILDYYDENPQRFDYKELKKAYDALLSVKSVEEFKQWRKLLKDYGLSFTDMARYSHDDNMLAVLDDYAEGANDKVLDVFIRWKLSFNPAKWTEVEKWNSELVDILLKATKREEDVHIVVFPCGKGRVKRWAAIGQDADRLFEVFGWQTGHVDATTGPVSWMFINAYGLEVLRQSGYSIQVRDFGEFDILSMAFEEDSVASMQQFIDYLRMMDQLAGEQVRFLKKIRPVIYPHPGYNELTQAYIEFNKDFVVAKFDNGKKVTLADGKNWNLNGYAKPFAVQLGAELGEA</sequence>
<organism evidence="1 2">
    <name type="scientific">Hallella mizrahii</name>
    <dbReference type="NCBI Taxonomy" id="2606637"/>
    <lineage>
        <taxon>Bacteria</taxon>
        <taxon>Pseudomonadati</taxon>
        <taxon>Bacteroidota</taxon>
        <taxon>Bacteroidia</taxon>
        <taxon>Bacteroidales</taxon>
        <taxon>Prevotellaceae</taxon>
        <taxon>Hallella</taxon>
    </lineage>
</organism>
<gene>
    <name evidence="1" type="ORF">FYJ73_02805</name>
</gene>
<dbReference type="EMBL" id="VUNG01000004">
    <property type="protein sequence ID" value="MST83616.1"/>
    <property type="molecule type" value="Genomic_DNA"/>
</dbReference>
<dbReference type="RefSeq" id="WP_154533199.1">
    <property type="nucleotide sequence ID" value="NZ_VUNG01000004.1"/>
</dbReference>
<dbReference type="Proteomes" id="UP000438914">
    <property type="component" value="Unassembled WGS sequence"/>
</dbReference>
<reference evidence="1 2" key="1">
    <citation type="submission" date="2019-08" db="EMBL/GenBank/DDBJ databases">
        <title>In-depth cultivation of the pig gut microbiome towards novel bacterial diversity and tailored functional studies.</title>
        <authorList>
            <person name="Wylensek D."/>
            <person name="Hitch T.C.A."/>
            <person name="Clavel T."/>
        </authorList>
    </citation>
    <scope>NUCLEOTIDE SEQUENCE [LARGE SCALE GENOMIC DNA]</scope>
    <source>
        <strain evidence="1 2">LKV-178-WT-2A</strain>
    </source>
</reference>
<accession>A0A7K0KCG8</accession>
<evidence type="ECO:0000313" key="1">
    <source>
        <dbReference type="EMBL" id="MST83616.1"/>
    </source>
</evidence>
<comment type="caution">
    <text evidence="1">The sequence shown here is derived from an EMBL/GenBank/DDBJ whole genome shotgun (WGS) entry which is preliminary data.</text>
</comment>
<proteinExistence type="predicted"/>
<name>A0A7K0KCG8_9BACT</name>
<protein>
    <submittedName>
        <fullName evidence="1">Uncharacterized protein</fullName>
    </submittedName>
</protein>